<dbReference type="InterPro" id="IPR056149">
    <property type="entry name" value="PRP5/DDX46/KHDC4_KH"/>
</dbReference>
<feature type="compositionally biased region" description="Polar residues" evidence="2">
    <location>
        <begin position="429"/>
        <end position="438"/>
    </location>
</feature>
<dbReference type="Pfam" id="PF23469">
    <property type="entry name" value="KH_12"/>
    <property type="match status" value="1"/>
</dbReference>
<keyword evidence="5" id="KW-1185">Reference proteome</keyword>
<dbReference type="PROSITE" id="PS50084">
    <property type="entry name" value="KH_TYPE_1"/>
    <property type="match status" value="1"/>
</dbReference>
<dbReference type="GO" id="GO:0005634">
    <property type="term" value="C:nucleus"/>
    <property type="evidence" value="ECO:0007669"/>
    <property type="project" value="InterPro"/>
</dbReference>
<accession>A0A0W4ZS29</accession>
<dbReference type="STRING" id="1408657.A0A0W4ZS29"/>
<dbReference type="EMBL" id="LFWA01000005">
    <property type="protein sequence ID" value="KTW31184.1"/>
    <property type="molecule type" value="Genomic_DNA"/>
</dbReference>
<feature type="domain" description="K Homology" evidence="3">
    <location>
        <begin position="238"/>
        <end position="323"/>
    </location>
</feature>
<organism evidence="4 5">
    <name type="scientific">Pneumocystis jirovecii (strain RU7)</name>
    <name type="common">Human pneumocystis pneumonia agent</name>
    <dbReference type="NCBI Taxonomy" id="1408657"/>
    <lineage>
        <taxon>Eukaryota</taxon>
        <taxon>Fungi</taxon>
        <taxon>Dikarya</taxon>
        <taxon>Ascomycota</taxon>
        <taxon>Taphrinomycotina</taxon>
        <taxon>Pneumocystomycetes</taxon>
        <taxon>Pneumocystaceae</taxon>
        <taxon>Pneumocystis</taxon>
    </lineage>
</organism>
<dbReference type="VEuPathDB" id="FungiDB:T551_01257"/>
<dbReference type="Gene3D" id="3.30.1370.10">
    <property type="entry name" value="K Homology domain, type 1"/>
    <property type="match status" value="2"/>
</dbReference>
<dbReference type="InterPro" id="IPR036612">
    <property type="entry name" value="KH_dom_type_1_sf"/>
</dbReference>
<dbReference type="InterPro" id="IPR031121">
    <property type="entry name" value="RIK/BLOM7"/>
</dbReference>
<dbReference type="InterPro" id="IPR004087">
    <property type="entry name" value="KH_dom"/>
</dbReference>
<evidence type="ECO:0000256" key="1">
    <source>
        <dbReference type="PROSITE-ProRule" id="PRU00117"/>
    </source>
</evidence>
<reference evidence="5" key="1">
    <citation type="journal article" date="2016" name="Nat. Commun.">
        <title>Genome analysis of three Pneumocystis species reveals adaptation mechanisms to life exclusively in mammalian hosts.</title>
        <authorList>
            <person name="Ma L."/>
            <person name="Chen Z."/>
            <person name="Huang D.W."/>
            <person name="Kutty G."/>
            <person name="Ishihara M."/>
            <person name="Wang H."/>
            <person name="Abouelleil A."/>
            <person name="Bishop L."/>
            <person name="Davey E."/>
            <person name="Deng R."/>
            <person name="Deng X."/>
            <person name="Fan L."/>
            <person name="Fantoni G."/>
            <person name="Fitzgerald M."/>
            <person name="Gogineni E."/>
            <person name="Goldberg J.M."/>
            <person name="Handley G."/>
            <person name="Hu X."/>
            <person name="Huber C."/>
            <person name="Jiao X."/>
            <person name="Jones K."/>
            <person name="Levin J.Z."/>
            <person name="Liu Y."/>
            <person name="Macdonald P."/>
            <person name="Melnikov A."/>
            <person name="Raley C."/>
            <person name="Sassi M."/>
            <person name="Sherman B.T."/>
            <person name="Song X."/>
            <person name="Sykes S."/>
            <person name="Tran B."/>
            <person name="Walsh L."/>
            <person name="Xia Y."/>
            <person name="Yang J."/>
            <person name="Young S."/>
            <person name="Zeng Q."/>
            <person name="Zheng X."/>
            <person name="Stephens R."/>
            <person name="Nusbaum C."/>
            <person name="Birren B.W."/>
            <person name="Azadi P."/>
            <person name="Lempicki R.A."/>
            <person name="Cuomo C.A."/>
            <person name="Kovacs J.A."/>
        </authorList>
    </citation>
    <scope>NUCLEOTIDE SEQUENCE [LARGE SCALE GENOMIC DNA]</scope>
    <source>
        <strain evidence="5">RU7</strain>
    </source>
</reference>
<dbReference type="GO" id="GO:0003723">
    <property type="term" value="F:RNA binding"/>
    <property type="evidence" value="ECO:0007669"/>
    <property type="project" value="UniProtKB-UniRule"/>
</dbReference>
<dbReference type="OrthoDB" id="397265at2759"/>
<feature type="region of interest" description="Disordered" evidence="2">
    <location>
        <begin position="1"/>
        <end position="79"/>
    </location>
</feature>
<evidence type="ECO:0000256" key="2">
    <source>
        <dbReference type="SAM" id="MobiDB-lite"/>
    </source>
</evidence>
<sequence>MSSSRHSHRQERDESDSRFYRDSTREKESSRRHRHDRDDKSSRNRRRSSSLRPSATHESREIASSHNTSSSGEKRPKNPAEIAAAAAARINAMYSNRTQVPSVPSEPPKPSTAPPPPPSVPAIRDMYSQDGDYVKDIEVNDLRNRYILTKGSTQKMIKEDTGADVTTRGKYYPDKCLATERDPPLYLHITSTTKAGLEAAVKKIEELMSQELPSLVDERRFRKKDDVERDELGRRKWPEERLYIGLEPIRGFHLRASIVGPNGQYVKHVQQETKCRVQIKGIGSGFMEPATGRESDEPLYLHITGPDPTEVQRAKNLCEDLLKSVKQQYEQFKAAPHGQNFSGYGGQNNTYGSAPGYQVPVAPAGPPGVSGSYSADPYAAYGGYEAYVQYYQSYYQQYYQQGNMANAGQQQTGSSEQTGNYHTTAHPPGTTSIFEPLT</sequence>
<dbReference type="Pfam" id="PF22675">
    <property type="entry name" value="KH-I_KHDC4-BBP"/>
    <property type="match status" value="1"/>
</dbReference>
<dbReference type="AlphaFoldDB" id="A0A0W4ZS29"/>
<dbReference type="InterPro" id="IPR055256">
    <property type="entry name" value="KH_1_KHDC4/BBP-like"/>
</dbReference>
<dbReference type="GeneID" id="28939775"/>
<keyword evidence="1" id="KW-0694">RNA-binding</keyword>
<dbReference type="PANTHER" id="PTHR15744">
    <property type="entry name" value="BLOM7"/>
    <property type="match status" value="1"/>
</dbReference>
<evidence type="ECO:0000259" key="3">
    <source>
        <dbReference type="SMART" id="SM00322"/>
    </source>
</evidence>
<dbReference type="eggNOG" id="KOG1960">
    <property type="taxonomic scope" value="Eukaryota"/>
</dbReference>
<dbReference type="InterPro" id="IPR047889">
    <property type="entry name" value="KHDC4_KH-I_second"/>
</dbReference>
<feature type="compositionally biased region" description="Basic and acidic residues" evidence="2">
    <location>
        <begin position="10"/>
        <end position="29"/>
    </location>
</feature>
<dbReference type="FunFam" id="3.30.1370.10:FF:000051">
    <property type="entry name" value="Putative kh domain-containing protein"/>
    <property type="match status" value="1"/>
</dbReference>
<dbReference type="SMART" id="SM00322">
    <property type="entry name" value="KH"/>
    <property type="match status" value="1"/>
</dbReference>
<dbReference type="PANTHER" id="PTHR15744:SF0">
    <property type="entry name" value="KH HOMOLOGY DOMAIN-CONTAINING PROTEIN 4"/>
    <property type="match status" value="1"/>
</dbReference>
<dbReference type="FunFam" id="3.30.1370.10:FF:000037">
    <property type="entry name" value="KH domain protein"/>
    <property type="match status" value="1"/>
</dbReference>
<dbReference type="InterPro" id="IPR047890">
    <property type="entry name" value="KHDC4_KH-I_first"/>
</dbReference>
<feature type="region of interest" description="Disordered" evidence="2">
    <location>
        <begin position="97"/>
        <end position="122"/>
    </location>
</feature>
<protein>
    <recommendedName>
        <fullName evidence="3">K Homology domain-containing protein</fullName>
    </recommendedName>
</protein>
<dbReference type="CDD" id="cd22386">
    <property type="entry name" value="KH-I_KHDC4_rpt2"/>
    <property type="match status" value="1"/>
</dbReference>
<feature type="region of interest" description="Disordered" evidence="2">
    <location>
        <begin position="408"/>
        <end position="438"/>
    </location>
</feature>
<evidence type="ECO:0000313" key="5">
    <source>
        <dbReference type="Proteomes" id="UP000053447"/>
    </source>
</evidence>
<dbReference type="SUPFAM" id="SSF54791">
    <property type="entry name" value="Eukaryotic type KH-domain (KH-domain type I)"/>
    <property type="match status" value="2"/>
</dbReference>
<proteinExistence type="predicted"/>
<feature type="compositionally biased region" description="Low complexity" evidence="2">
    <location>
        <begin position="408"/>
        <end position="419"/>
    </location>
</feature>
<dbReference type="RefSeq" id="XP_018230174.1">
    <property type="nucleotide sequence ID" value="XM_018373520.1"/>
</dbReference>
<dbReference type="Proteomes" id="UP000053447">
    <property type="component" value="Unassembled WGS sequence"/>
</dbReference>
<name>A0A0W4ZS29_PNEJ7</name>
<feature type="compositionally biased region" description="Pro residues" evidence="2">
    <location>
        <begin position="104"/>
        <end position="120"/>
    </location>
</feature>
<dbReference type="CDD" id="cd22385">
    <property type="entry name" value="KH-I_KHDC4_rpt1"/>
    <property type="match status" value="1"/>
</dbReference>
<evidence type="ECO:0000313" key="4">
    <source>
        <dbReference type="EMBL" id="KTW31184.1"/>
    </source>
</evidence>
<gene>
    <name evidence="4" type="ORF">T551_01257</name>
</gene>
<comment type="caution">
    <text evidence="4">The sequence shown here is derived from an EMBL/GenBank/DDBJ whole genome shotgun (WGS) entry which is preliminary data.</text>
</comment>